<evidence type="ECO:0000313" key="1">
    <source>
        <dbReference type="EMBL" id="OIQ68639.1"/>
    </source>
</evidence>
<reference evidence="1" key="1">
    <citation type="submission" date="2016-10" db="EMBL/GenBank/DDBJ databases">
        <title>Sequence of Gallionella enrichment culture.</title>
        <authorList>
            <person name="Poehlein A."/>
            <person name="Muehling M."/>
            <person name="Daniel R."/>
        </authorList>
    </citation>
    <scope>NUCLEOTIDE SEQUENCE</scope>
</reference>
<accession>A0A1J5PLI2</accession>
<organism evidence="1">
    <name type="scientific">mine drainage metagenome</name>
    <dbReference type="NCBI Taxonomy" id="410659"/>
    <lineage>
        <taxon>unclassified sequences</taxon>
        <taxon>metagenomes</taxon>
        <taxon>ecological metagenomes</taxon>
    </lineage>
</organism>
<dbReference type="AlphaFoldDB" id="A0A1J5PLI2"/>
<dbReference type="EMBL" id="MLJW01005191">
    <property type="protein sequence ID" value="OIQ68639.1"/>
    <property type="molecule type" value="Genomic_DNA"/>
</dbReference>
<comment type="caution">
    <text evidence="1">The sequence shown here is derived from an EMBL/GenBank/DDBJ whole genome shotgun (WGS) entry which is preliminary data.</text>
</comment>
<proteinExistence type="predicted"/>
<protein>
    <submittedName>
        <fullName evidence="1">Uncharacterized protein</fullName>
    </submittedName>
</protein>
<gene>
    <name evidence="1" type="ORF">GALL_497650</name>
</gene>
<name>A0A1J5PLI2_9ZZZZ</name>
<sequence length="154" mass="17250">MGNGELLVGMLFYRFGNLPGFGGVARYRLFYINIKAFFQGSYSIVHMRCRRCSNVNGVEGFLVHQVIRIAVPIAYTVPQGIVSRFFCIAAHYGSQAAAGNFIKCRAAFFFSYIAAAYYPPVDCGRHIFLLESGVKSQESRKKKQDYNFFLAPGS</sequence>